<dbReference type="EMBL" id="RFFG01000014">
    <property type="protein sequence ID" value="RMI45304.1"/>
    <property type="molecule type" value="Genomic_DNA"/>
</dbReference>
<gene>
    <name evidence="1" type="ORF">EBO15_10280</name>
</gene>
<keyword evidence="2" id="KW-1185">Reference proteome</keyword>
<proteinExistence type="predicted"/>
<dbReference type="RefSeq" id="WP_122194109.1">
    <property type="nucleotide sequence ID" value="NZ_JBHSKC010000033.1"/>
</dbReference>
<comment type="caution">
    <text evidence="1">The sequence shown here is derived from an EMBL/GenBank/DDBJ whole genome shotgun (WGS) entry which is preliminary data.</text>
</comment>
<organism evidence="1 2">
    <name type="scientific">Actinomadura harenae</name>
    <dbReference type="NCBI Taxonomy" id="2483351"/>
    <lineage>
        <taxon>Bacteria</taxon>
        <taxon>Bacillati</taxon>
        <taxon>Actinomycetota</taxon>
        <taxon>Actinomycetes</taxon>
        <taxon>Streptosporangiales</taxon>
        <taxon>Thermomonosporaceae</taxon>
        <taxon>Actinomadura</taxon>
    </lineage>
</organism>
<protein>
    <submittedName>
        <fullName evidence="1">Uncharacterized protein</fullName>
    </submittedName>
</protein>
<dbReference type="AlphaFoldDB" id="A0A3M2M683"/>
<sequence length="137" mass="14437">MAGRRRAAGKPLLSTVKAARVRERYAARFARAGTVNDRVSAAADFVRAAFGPAAEPAQVSPVVAELLQAADRVWAERRSAQVQADLAAADTGSRQIAIAARYLRAALGTSPSGKATEIAEATVQRMRHAAENQIGGR</sequence>
<reference evidence="1 2" key="1">
    <citation type="submission" date="2018-10" db="EMBL/GenBank/DDBJ databases">
        <title>Isolation from soil.</title>
        <authorList>
            <person name="Hu J."/>
        </authorList>
    </citation>
    <scope>NUCLEOTIDE SEQUENCE [LARGE SCALE GENOMIC DNA]</scope>
    <source>
        <strain evidence="1 2">NEAU-Ht49</strain>
    </source>
</reference>
<evidence type="ECO:0000313" key="2">
    <source>
        <dbReference type="Proteomes" id="UP000282674"/>
    </source>
</evidence>
<name>A0A3M2M683_9ACTN</name>
<evidence type="ECO:0000313" key="1">
    <source>
        <dbReference type="EMBL" id="RMI45304.1"/>
    </source>
</evidence>
<dbReference type="Proteomes" id="UP000282674">
    <property type="component" value="Unassembled WGS sequence"/>
</dbReference>
<accession>A0A3M2M683</accession>
<dbReference type="OrthoDB" id="9865421at2"/>